<feature type="domain" description="HAMP" evidence="7">
    <location>
        <begin position="338"/>
        <end position="391"/>
    </location>
</feature>
<dbReference type="InterPro" id="IPR004089">
    <property type="entry name" value="MCPsignal_dom"/>
</dbReference>
<accession>A0A5R9Q182</accession>
<keyword evidence="5" id="KW-1133">Transmembrane helix</keyword>
<evidence type="ECO:0000256" key="3">
    <source>
        <dbReference type="ARBA" id="ARBA00029447"/>
    </source>
</evidence>
<dbReference type="PROSITE" id="PS50885">
    <property type="entry name" value="HAMP"/>
    <property type="match status" value="1"/>
</dbReference>
<evidence type="ECO:0000256" key="2">
    <source>
        <dbReference type="ARBA" id="ARBA00023224"/>
    </source>
</evidence>
<evidence type="ECO:0000313" key="9">
    <source>
        <dbReference type="Proteomes" id="UP000309186"/>
    </source>
</evidence>
<dbReference type="EMBL" id="PPSW01000019">
    <property type="protein sequence ID" value="TLX46695.1"/>
    <property type="molecule type" value="Genomic_DNA"/>
</dbReference>
<dbReference type="Proteomes" id="UP000309186">
    <property type="component" value="Unassembled WGS sequence"/>
</dbReference>
<dbReference type="RefSeq" id="WP_138481955.1">
    <property type="nucleotide sequence ID" value="NZ_PPSW01000019.1"/>
</dbReference>
<gene>
    <name evidence="8" type="ORF">C1E24_12590</name>
</gene>
<dbReference type="SMART" id="SM00283">
    <property type="entry name" value="MA"/>
    <property type="match status" value="1"/>
</dbReference>
<dbReference type="InterPro" id="IPR003660">
    <property type="entry name" value="HAMP_dom"/>
</dbReference>
<reference evidence="8 9" key="1">
    <citation type="submission" date="2018-01" db="EMBL/GenBank/DDBJ databases">
        <title>Co-occurrence of chitin degradation, pigmentation and bioactivity in marine Pseudoalteromonas.</title>
        <authorList>
            <person name="Paulsen S."/>
            <person name="Gram L."/>
            <person name="Machado H."/>
        </authorList>
    </citation>
    <scope>NUCLEOTIDE SEQUENCE [LARGE SCALE GENOMIC DNA]</scope>
    <source>
        <strain evidence="8 9">S3663</strain>
    </source>
</reference>
<dbReference type="GO" id="GO:0006935">
    <property type="term" value="P:chemotaxis"/>
    <property type="evidence" value="ECO:0007669"/>
    <property type="project" value="UniProtKB-ARBA"/>
</dbReference>
<protein>
    <submittedName>
        <fullName evidence="8">Methyl-accepting chemotaxis protein</fullName>
    </submittedName>
</protein>
<feature type="transmembrane region" description="Helical" evidence="5">
    <location>
        <begin position="7"/>
        <end position="27"/>
    </location>
</feature>
<dbReference type="PANTHER" id="PTHR32089:SF112">
    <property type="entry name" value="LYSOZYME-LIKE PROTEIN-RELATED"/>
    <property type="match status" value="1"/>
</dbReference>
<dbReference type="Gene3D" id="1.10.287.950">
    <property type="entry name" value="Methyl-accepting chemotaxis protein"/>
    <property type="match status" value="1"/>
</dbReference>
<evidence type="ECO:0000256" key="5">
    <source>
        <dbReference type="SAM" id="Phobius"/>
    </source>
</evidence>
<feature type="transmembrane region" description="Helical" evidence="5">
    <location>
        <begin position="314"/>
        <end position="336"/>
    </location>
</feature>
<keyword evidence="5" id="KW-0812">Transmembrane</keyword>
<keyword evidence="2 4" id="KW-0807">Transducer</keyword>
<dbReference type="GO" id="GO:0007165">
    <property type="term" value="P:signal transduction"/>
    <property type="evidence" value="ECO:0007669"/>
    <property type="project" value="UniProtKB-KW"/>
</dbReference>
<evidence type="ECO:0000313" key="8">
    <source>
        <dbReference type="EMBL" id="TLX46695.1"/>
    </source>
</evidence>
<keyword evidence="5" id="KW-0472">Membrane</keyword>
<comment type="caution">
    <text evidence="8">The sequence shown here is derived from an EMBL/GenBank/DDBJ whole genome shotgun (WGS) entry which is preliminary data.</text>
</comment>
<evidence type="ECO:0000259" key="6">
    <source>
        <dbReference type="PROSITE" id="PS50111"/>
    </source>
</evidence>
<organism evidence="8 9">
    <name type="scientific">Pseudoalteromonas phenolica</name>
    <dbReference type="NCBI Taxonomy" id="161398"/>
    <lineage>
        <taxon>Bacteria</taxon>
        <taxon>Pseudomonadati</taxon>
        <taxon>Pseudomonadota</taxon>
        <taxon>Gammaproteobacteria</taxon>
        <taxon>Alteromonadales</taxon>
        <taxon>Pseudoalteromonadaceae</taxon>
        <taxon>Pseudoalteromonas</taxon>
    </lineage>
</organism>
<dbReference type="Pfam" id="PF00015">
    <property type="entry name" value="MCPsignal"/>
    <property type="match status" value="1"/>
</dbReference>
<proteinExistence type="inferred from homology"/>
<comment type="similarity">
    <text evidence="3">Belongs to the methyl-accepting chemotaxis (MCP) protein family.</text>
</comment>
<evidence type="ECO:0000256" key="4">
    <source>
        <dbReference type="PROSITE-ProRule" id="PRU00284"/>
    </source>
</evidence>
<dbReference type="PANTHER" id="PTHR32089">
    <property type="entry name" value="METHYL-ACCEPTING CHEMOTAXIS PROTEIN MCPB"/>
    <property type="match status" value="1"/>
</dbReference>
<feature type="domain" description="Methyl-accepting transducer" evidence="6">
    <location>
        <begin position="396"/>
        <end position="632"/>
    </location>
</feature>
<dbReference type="AlphaFoldDB" id="A0A5R9Q182"/>
<dbReference type="FunFam" id="1.10.287.950:FF:000001">
    <property type="entry name" value="Methyl-accepting chemotaxis sensory transducer"/>
    <property type="match status" value="1"/>
</dbReference>
<evidence type="ECO:0000259" key="7">
    <source>
        <dbReference type="PROSITE" id="PS50885"/>
    </source>
</evidence>
<dbReference type="OrthoDB" id="9177152at2"/>
<dbReference type="GO" id="GO:0016020">
    <property type="term" value="C:membrane"/>
    <property type="evidence" value="ECO:0007669"/>
    <property type="project" value="UniProtKB-SubCell"/>
</dbReference>
<name>A0A5R9Q182_9GAMM</name>
<evidence type="ECO:0000256" key="1">
    <source>
        <dbReference type="ARBA" id="ARBA00004370"/>
    </source>
</evidence>
<dbReference type="CDD" id="cd11386">
    <property type="entry name" value="MCP_signal"/>
    <property type="match status" value="1"/>
</dbReference>
<comment type="subcellular location">
    <subcellularLocation>
        <location evidence="1">Membrane</location>
    </subcellularLocation>
</comment>
<dbReference type="SUPFAM" id="SSF58104">
    <property type="entry name" value="Methyl-accepting chemotaxis protein (MCP) signaling domain"/>
    <property type="match status" value="1"/>
</dbReference>
<sequence>MKLGQRLYLSFGAVVALMVISSAITWLRVSELSEVATEVKTDDVPGAIYYLQLMDEIGDMHASLLDYTAGQEQKKNDFYDDYKEFNEFFVKLRPLESAKQSDREKMAKIEEILNTYKSRAEQEVFSVYKPDVERWAYQFVDEIENGPGQELEDLLDRLKEEEFNDALKTTDIREAVNDDLPGVRYYLEILDEKGDMLAALTEYMIGEVEEQDAFEKDSKTFLNFLELLRPLERKPQEVVNLNRIQTLHNEIYDAAQKVFSDFDPLGKAKAIKSVHEMEIKLYEQLEDILDVSANEEKTDAENAMSYLVEGMQTMMTTLFVITTIAAIVSGIIAFSLGRSISDRINQVLYVSKETASGNLSLKPMDHNHKDEIDGLASASNEMVSALSTLLRSIDKVAKNVDLSSTEIAQINMSIATLSQNSSEQSALIATAIEQMSSTVAEVARQAQDASSNAELARDLANKGGGMVNHTVSEIEHAAQEVQKTADTVTSLGELSAQIGDVIGVIGSIAEQTNLLALNAAIEAARAGEQGRGFAVVADEVRTLAERTTKATGEVASTVQAIQDETNAAVAAMSVSVEQVNNSVALAKEAGTSLGEIVDGAQEIATMIQSIATATEEQTVVAADMAKEITKIDEASRKSLQDTKSAEGAAGKLAGESKELVKLLEKFRLN</sequence>
<dbReference type="PROSITE" id="PS50111">
    <property type="entry name" value="CHEMOTAXIS_TRANSDUC_2"/>
    <property type="match status" value="1"/>
</dbReference>